<dbReference type="InterPro" id="IPR058625">
    <property type="entry name" value="MdtA-like_BSH"/>
</dbReference>
<keyword evidence="8" id="KW-1185">Reference proteome</keyword>
<protein>
    <submittedName>
        <fullName evidence="7">Efflux RND transporter periplasmic adaptor subunit</fullName>
    </submittedName>
</protein>
<comment type="similarity">
    <text evidence="1">Belongs to the membrane fusion protein (MFP) (TC 8.A.1) family.</text>
</comment>
<dbReference type="NCBIfam" id="TIGR01730">
    <property type="entry name" value="RND_mfp"/>
    <property type="match status" value="1"/>
</dbReference>
<evidence type="ECO:0000259" key="4">
    <source>
        <dbReference type="Pfam" id="PF25917"/>
    </source>
</evidence>
<dbReference type="GO" id="GO:0015562">
    <property type="term" value="F:efflux transmembrane transporter activity"/>
    <property type="evidence" value="ECO:0007669"/>
    <property type="project" value="TreeGrafter"/>
</dbReference>
<organism evidence="7 8">
    <name type="scientific">Plebeiibacterium marinum</name>
    <dbReference type="NCBI Taxonomy" id="2992111"/>
    <lineage>
        <taxon>Bacteria</taxon>
        <taxon>Pseudomonadati</taxon>
        <taxon>Bacteroidota</taxon>
        <taxon>Bacteroidia</taxon>
        <taxon>Marinilabiliales</taxon>
        <taxon>Marinilabiliaceae</taxon>
        <taxon>Plebeiibacterium</taxon>
    </lineage>
</organism>
<accession>A0AAE3SL47</accession>
<evidence type="ECO:0000256" key="3">
    <source>
        <dbReference type="SAM" id="Phobius"/>
    </source>
</evidence>
<dbReference type="Gene3D" id="2.40.30.170">
    <property type="match status" value="1"/>
</dbReference>
<feature type="domain" description="YknX-like C-terminal permuted SH3-like" evidence="6">
    <location>
        <begin position="288"/>
        <end position="353"/>
    </location>
</feature>
<evidence type="ECO:0000313" key="8">
    <source>
        <dbReference type="Proteomes" id="UP001207408"/>
    </source>
</evidence>
<reference evidence="7" key="1">
    <citation type="submission" date="2022-10" db="EMBL/GenBank/DDBJ databases">
        <authorList>
            <person name="Yu W.X."/>
        </authorList>
    </citation>
    <scope>NUCLEOTIDE SEQUENCE</scope>
    <source>
        <strain evidence="7">D04</strain>
    </source>
</reference>
<comment type="caution">
    <text evidence="7">The sequence shown here is derived from an EMBL/GenBank/DDBJ whole genome shotgun (WGS) entry which is preliminary data.</text>
</comment>
<dbReference type="InterPro" id="IPR006143">
    <property type="entry name" value="RND_pump_MFP"/>
</dbReference>
<dbReference type="Pfam" id="PF25917">
    <property type="entry name" value="BSH_RND"/>
    <property type="match status" value="1"/>
</dbReference>
<evidence type="ECO:0000256" key="2">
    <source>
        <dbReference type="SAM" id="Coils"/>
    </source>
</evidence>
<dbReference type="GO" id="GO:1990281">
    <property type="term" value="C:efflux pump complex"/>
    <property type="evidence" value="ECO:0007669"/>
    <property type="project" value="TreeGrafter"/>
</dbReference>
<keyword evidence="3" id="KW-1133">Transmembrane helix</keyword>
<gene>
    <name evidence="7" type="ORF">OM074_15560</name>
</gene>
<dbReference type="PANTHER" id="PTHR30469">
    <property type="entry name" value="MULTIDRUG RESISTANCE PROTEIN MDTA"/>
    <property type="match status" value="1"/>
</dbReference>
<feature type="coiled-coil region" evidence="2">
    <location>
        <begin position="106"/>
        <end position="164"/>
    </location>
</feature>
<dbReference type="InterPro" id="IPR058637">
    <property type="entry name" value="YknX-like_C"/>
</dbReference>
<dbReference type="InterPro" id="IPR058792">
    <property type="entry name" value="Beta-barrel_RND_2"/>
</dbReference>
<dbReference type="RefSeq" id="WP_301201080.1">
    <property type="nucleotide sequence ID" value="NZ_JAPDPI010000036.1"/>
</dbReference>
<dbReference type="Gene3D" id="1.10.287.470">
    <property type="entry name" value="Helix hairpin bin"/>
    <property type="match status" value="1"/>
</dbReference>
<feature type="transmembrane region" description="Helical" evidence="3">
    <location>
        <begin position="7"/>
        <end position="25"/>
    </location>
</feature>
<dbReference type="PANTHER" id="PTHR30469:SF15">
    <property type="entry name" value="HLYD FAMILY OF SECRETION PROTEINS"/>
    <property type="match status" value="1"/>
</dbReference>
<evidence type="ECO:0000256" key="1">
    <source>
        <dbReference type="ARBA" id="ARBA00009477"/>
    </source>
</evidence>
<evidence type="ECO:0000259" key="6">
    <source>
        <dbReference type="Pfam" id="PF25989"/>
    </source>
</evidence>
<dbReference type="Gene3D" id="2.40.50.100">
    <property type="match status" value="1"/>
</dbReference>
<name>A0AAE3SL47_9BACT</name>
<dbReference type="Proteomes" id="UP001207408">
    <property type="component" value="Unassembled WGS sequence"/>
</dbReference>
<sequence length="356" mass="39500">MKKMIRVSVYIASIGILCFLVYFQLKGNKEANKEIAELANITGKYYPVKALVIKPEQYKTSFETTGFLKSLTDLNLVAETNGRITNIYKRKGDNVTAGDVIAKVDDQLLQAQLNATKASYDQLEKEVKRFTKLANENAVTSQQLEEIKLNFETVKAQYIAAKKQLDDTNIKSPVSGYIENDFIEIGQFIGNGTVVCNIIDSKNLKLNIEIPESDYKKVELGKTVDIISSTYPDQNFTGKIIYIGKKAGYGNSFSTEIQISNNTHGLLKAGMFVTTKIDLLGDASDYFIPRKAIAGSLKDANIFIVKDNKAILTKVITGNVIDDQVQIVNGLKEGDTIVIEGNYNIYDKANVKVMNL</sequence>
<evidence type="ECO:0000259" key="5">
    <source>
        <dbReference type="Pfam" id="PF25954"/>
    </source>
</evidence>
<dbReference type="Pfam" id="PF25954">
    <property type="entry name" value="Beta-barrel_RND_2"/>
    <property type="match status" value="1"/>
</dbReference>
<dbReference type="Pfam" id="PF25989">
    <property type="entry name" value="YknX_C"/>
    <property type="match status" value="1"/>
</dbReference>
<keyword evidence="3" id="KW-0472">Membrane</keyword>
<feature type="domain" description="Multidrug resistance protein MdtA-like barrel-sandwich hybrid" evidence="4">
    <location>
        <begin position="78"/>
        <end position="199"/>
    </location>
</feature>
<feature type="domain" description="CusB-like beta-barrel" evidence="5">
    <location>
        <begin position="206"/>
        <end position="277"/>
    </location>
</feature>
<keyword evidence="2" id="KW-0175">Coiled coil</keyword>
<dbReference type="EMBL" id="JAPDPI010000036">
    <property type="protein sequence ID" value="MCW3807054.1"/>
    <property type="molecule type" value="Genomic_DNA"/>
</dbReference>
<dbReference type="Gene3D" id="2.40.420.20">
    <property type="match status" value="1"/>
</dbReference>
<evidence type="ECO:0000313" key="7">
    <source>
        <dbReference type="EMBL" id="MCW3807054.1"/>
    </source>
</evidence>
<dbReference type="AlphaFoldDB" id="A0AAE3SL47"/>
<dbReference type="SUPFAM" id="SSF111369">
    <property type="entry name" value="HlyD-like secretion proteins"/>
    <property type="match status" value="1"/>
</dbReference>
<proteinExistence type="inferred from homology"/>
<keyword evidence="3" id="KW-0812">Transmembrane</keyword>